<dbReference type="InterPro" id="IPR036196">
    <property type="entry name" value="Ptyr_pPase_sf"/>
</dbReference>
<keyword evidence="1" id="KW-0812">Transmembrane</keyword>
<feature type="transmembrane region" description="Helical" evidence="1">
    <location>
        <begin position="211"/>
        <end position="233"/>
    </location>
</feature>
<feature type="transmembrane region" description="Helical" evidence="1">
    <location>
        <begin position="92"/>
        <end position="111"/>
    </location>
</feature>
<keyword evidence="1" id="KW-0472">Membrane</keyword>
<feature type="transmembrane region" description="Helical" evidence="1">
    <location>
        <begin position="117"/>
        <end position="137"/>
    </location>
</feature>
<dbReference type="InterPro" id="IPR050438">
    <property type="entry name" value="LMW_PTPase"/>
</dbReference>
<dbReference type="AlphaFoldDB" id="A0A9W6R7Y2"/>
<keyword evidence="4" id="KW-1185">Reference proteome</keyword>
<dbReference type="SMART" id="SM00226">
    <property type="entry name" value="LMWPc"/>
    <property type="match status" value="1"/>
</dbReference>
<dbReference type="Gene3D" id="3.40.50.2300">
    <property type="match status" value="1"/>
</dbReference>
<accession>A0A9W6R7Y2</accession>
<feature type="transmembrane region" description="Helical" evidence="1">
    <location>
        <begin position="144"/>
        <end position="162"/>
    </location>
</feature>
<name>A0A9W6R7Y2_9PSEU</name>
<organism evidence="3 4">
    <name type="scientific">Amycolatopsis taiwanensis</name>
    <dbReference type="NCBI Taxonomy" id="342230"/>
    <lineage>
        <taxon>Bacteria</taxon>
        <taxon>Bacillati</taxon>
        <taxon>Actinomycetota</taxon>
        <taxon>Actinomycetes</taxon>
        <taxon>Pseudonocardiales</taxon>
        <taxon>Pseudonocardiaceae</taxon>
        <taxon>Amycolatopsis</taxon>
    </lineage>
</organism>
<feature type="transmembrane region" description="Helical" evidence="1">
    <location>
        <begin position="7"/>
        <end position="28"/>
    </location>
</feature>
<dbReference type="Pfam" id="PF01451">
    <property type="entry name" value="LMWPc"/>
    <property type="match status" value="1"/>
</dbReference>
<dbReference type="Proteomes" id="UP001165136">
    <property type="component" value="Unassembled WGS sequence"/>
</dbReference>
<dbReference type="PANTHER" id="PTHR11717">
    <property type="entry name" value="LOW MOLECULAR WEIGHT PROTEIN TYROSINE PHOSPHATASE"/>
    <property type="match status" value="1"/>
</dbReference>
<sequence>MTRARQAGFGMLGLGIGYFIWYTPYSGLAKAMSDGLLPMLSSPVRGLVLLPASALGTLAAMPLTLAILRWWHYARRRRIGRVSLPFPGRETAISAFWMALIIGTTTLNFTFPGVSIALGLILMRVGTLVITPVVDLLRYRKIHWYSTVALGLCVLSGVVALADVHNYVLTIGAVASVLTYVVAYFGRFFVMSRHAKRGTIATDRRFFVEEHMTTPVLLVAILGVAALAGVGPLREGFTTFLGTSAAVPAFLIGVCYEGLFVFTSLIFLDRREYSFGVPVHVCSSLLAGVAASFLLGMLFGAPSPSVAQFVASGLVILAALMLSYPTILARFAAPVDPRRAASQPLLLFVCGGNAIRSPMAAAIARAELATVAGDGDWLVGSAGVAVEQPGGGIAPMAAKALRELDIPVPRHETRKLTAALCLESEAVFCMTAAHRKKIVALAPELSTRVHCLDRDGDIAEPAAGVYTSYVDCARRLQVLVRQRLDEINPQYGSAVAGGA</sequence>
<dbReference type="EMBL" id="BSTI01000023">
    <property type="protein sequence ID" value="GLY70483.1"/>
    <property type="molecule type" value="Genomic_DNA"/>
</dbReference>
<evidence type="ECO:0000256" key="1">
    <source>
        <dbReference type="SAM" id="Phobius"/>
    </source>
</evidence>
<comment type="caution">
    <text evidence="3">The sequence shown here is derived from an EMBL/GenBank/DDBJ whole genome shotgun (WGS) entry which is preliminary data.</text>
</comment>
<feature type="transmembrane region" description="Helical" evidence="1">
    <location>
        <begin position="275"/>
        <end position="300"/>
    </location>
</feature>
<reference evidence="3" key="1">
    <citation type="submission" date="2023-03" db="EMBL/GenBank/DDBJ databases">
        <title>Amycolatopsis taiwanensis NBRC 103393.</title>
        <authorList>
            <person name="Ichikawa N."/>
            <person name="Sato H."/>
            <person name="Tonouchi N."/>
        </authorList>
    </citation>
    <scope>NUCLEOTIDE SEQUENCE</scope>
    <source>
        <strain evidence="3">NBRC 103393</strain>
    </source>
</reference>
<protein>
    <recommendedName>
        <fullName evidence="2">Phosphotyrosine protein phosphatase I domain-containing protein</fullName>
    </recommendedName>
</protein>
<evidence type="ECO:0000313" key="4">
    <source>
        <dbReference type="Proteomes" id="UP001165136"/>
    </source>
</evidence>
<dbReference type="SUPFAM" id="SSF52788">
    <property type="entry name" value="Phosphotyrosine protein phosphatases I"/>
    <property type="match status" value="1"/>
</dbReference>
<feature type="transmembrane region" description="Helical" evidence="1">
    <location>
        <begin position="306"/>
        <end position="329"/>
    </location>
</feature>
<proteinExistence type="predicted"/>
<feature type="transmembrane region" description="Helical" evidence="1">
    <location>
        <begin position="168"/>
        <end position="190"/>
    </location>
</feature>
<dbReference type="InterPro" id="IPR023485">
    <property type="entry name" value="Ptyr_pPase"/>
</dbReference>
<feature type="transmembrane region" description="Helical" evidence="1">
    <location>
        <begin position="245"/>
        <end position="268"/>
    </location>
</feature>
<keyword evidence="1" id="KW-1133">Transmembrane helix</keyword>
<dbReference type="RefSeq" id="WP_285489658.1">
    <property type="nucleotide sequence ID" value="NZ_BSTI01000023.1"/>
</dbReference>
<feature type="transmembrane region" description="Helical" evidence="1">
    <location>
        <begin position="48"/>
        <end position="71"/>
    </location>
</feature>
<evidence type="ECO:0000313" key="3">
    <source>
        <dbReference type="EMBL" id="GLY70483.1"/>
    </source>
</evidence>
<dbReference type="GO" id="GO:0004725">
    <property type="term" value="F:protein tyrosine phosphatase activity"/>
    <property type="evidence" value="ECO:0007669"/>
    <property type="project" value="TreeGrafter"/>
</dbReference>
<gene>
    <name evidence="3" type="ORF">Atai01_71020</name>
</gene>
<feature type="domain" description="Phosphotyrosine protein phosphatase I" evidence="2">
    <location>
        <begin position="344"/>
        <end position="482"/>
    </location>
</feature>
<evidence type="ECO:0000259" key="2">
    <source>
        <dbReference type="SMART" id="SM00226"/>
    </source>
</evidence>
<dbReference type="PANTHER" id="PTHR11717:SF31">
    <property type="entry name" value="LOW MOLECULAR WEIGHT PROTEIN-TYROSINE-PHOSPHATASE ETP-RELATED"/>
    <property type="match status" value="1"/>
</dbReference>